<gene>
    <name evidence="2" type="ORF">D9619_012661</name>
</gene>
<evidence type="ECO:0000256" key="1">
    <source>
        <dbReference type="SAM" id="MobiDB-lite"/>
    </source>
</evidence>
<comment type="caution">
    <text evidence="2">The sequence shown here is derived from an EMBL/GenBank/DDBJ whole genome shotgun (WGS) entry which is preliminary data.</text>
</comment>
<organism evidence="2 3">
    <name type="scientific">Psilocybe cf. subviscida</name>
    <dbReference type="NCBI Taxonomy" id="2480587"/>
    <lineage>
        <taxon>Eukaryota</taxon>
        <taxon>Fungi</taxon>
        <taxon>Dikarya</taxon>
        <taxon>Basidiomycota</taxon>
        <taxon>Agaricomycotina</taxon>
        <taxon>Agaricomycetes</taxon>
        <taxon>Agaricomycetidae</taxon>
        <taxon>Agaricales</taxon>
        <taxon>Agaricineae</taxon>
        <taxon>Strophariaceae</taxon>
        <taxon>Psilocybe</taxon>
    </lineage>
</organism>
<evidence type="ECO:0000313" key="2">
    <source>
        <dbReference type="EMBL" id="KAF5317707.1"/>
    </source>
</evidence>
<dbReference type="AlphaFoldDB" id="A0A8H5B8R6"/>
<protein>
    <submittedName>
        <fullName evidence="2">Uncharacterized protein</fullName>
    </submittedName>
</protein>
<evidence type="ECO:0000313" key="3">
    <source>
        <dbReference type="Proteomes" id="UP000567179"/>
    </source>
</evidence>
<sequence>MMAETFIVQEVKESCCFVVAAADGGRRDLENLLGGGGRNVNALDFRECMERYRGSRVMAVDVGFNTATASASLLLLTHTAKSPTYASTQIASCRVEFGFECEFGSGFLLQFLFSFRFASLFALCYAVCADPSPQTNSIVQEYVLPDLATGRKGHVRIRTNGQQQGNERDRAARSRCS</sequence>
<dbReference type="Proteomes" id="UP000567179">
    <property type="component" value="Unassembled WGS sequence"/>
</dbReference>
<accession>A0A8H5B8R6</accession>
<feature type="region of interest" description="Disordered" evidence="1">
    <location>
        <begin position="156"/>
        <end position="177"/>
    </location>
</feature>
<dbReference type="EMBL" id="JAACJJ010000032">
    <property type="protein sequence ID" value="KAF5317707.1"/>
    <property type="molecule type" value="Genomic_DNA"/>
</dbReference>
<feature type="compositionally biased region" description="Basic and acidic residues" evidence="1">
    <location>
        <begin position="166"/>
        <end position="177"/>
    </location>
</feature>
<reference evidence="2 3" key="1">
    <citation type="journal article" date="2020" name="ISME J.">
        <title>Uncovering the hidden diversity of litter-decomposition mechanisms in mushroom-forming fungi.</title>
        <authorList>
            <person name="Floudas D."/>
            <person name="Bentzer J."/>
            <person name="Ahren D."/>
            <person name="Johansson T."/>
            <person name="Persson P."/>
            <person name="Tunlid A."/>
        </authorList>
    </citation>
    <scope>NUCLEOTIDE SEQUENCE [LARGE SCALE GENOMIC DNA]</scope>
    <source>
        <strain evidence="2 3">CBS 101986</strain>
    </source>
</reference>
<keyword evidence="3" id="KW-1185">Reference proteome</keyword>
<name>A0A8H5B8R6_9AGAR</name>
<proteinExistence type="predicted"/>